<dbReference type="Proteomes" id="UP001152519">
    <property type="component" value="Unassembled WGS sequence"/>
</dbReference>
<gene>
    <name evidence="1" type="ORF">SCOCK_80123</name>
</gene>
<accession>A0A9W4GWG9</accession>
<dbReference type="EMBL" id="CAJSLV010000114">
    <property type="protein sequence ID" value="CAG6398968.1"/>
    <property type="molecule type" value="Genomic_DNA"/>
</dbReference>
<protein>
    <submittedName>
        <fullName evidence="1">Uncharacterized protein</fullName>
    </submittedName>
</protein>
<evidence type="ECO:0000313" key="2">
    <source>
        <dbReference type="Proteomes" id="UP001152519"/>
    </source>
</evidence>
<proteinExistence type="predicted"/>
<dbReference type="RefSeq" id="WP_251501076.1">
    <property type="nucleotide sequence ID" value="NZ_CAJSLV010000114.1"/>
</dbReference>
<name>A0A9W4GWG9_9ACTN</name>
<keyword evidence="2" id="KW-1185">Reference proteome</keyword>
<reference evidence="1" key="1">
    <citation type="submission" date="2021-05" db="EMBL/GenBank/DDBJ databases">
        <authorList>
            <person name="Arsene-Ploetze F."/>
        </authorList>
    </citation>
    <scope>NUCLEOTIDE SEQUENCE</scope>
    <source>
        <strain evidence="1">DSM 42138</strain>
    </source>
</reference>
<comment type="caution">
    <text evidence="1">The sequence shown here is derived from an EMBL/GenBank/DDBJ whole genome shotgun (WGS) entry which is preliminary data.</text>
</comment>
<sequence>MSIWVGKRRGWQWGAAGVALATAGAVGLILHGQAQPAPPHVDAALDRTVLPVVDHYVLTAPQGPLGGEMPAAGNGSAPRGFCTERVVEIRPAGAALRVGLVAWCGHFVRDGPRATPLDGVVTAGELTVSPASAPARVTAASWEPDDRFSTWAPAHFSAGGAAEAQRLLGDSAANLTDPADKARAAFGLSAPGAG</sequence>
<dbReference type="AlphaFoldDB" id="A0A9W4GWG9"/>
<evidence type="ECO:0000313" key="1">
    <source>
        <dbReference type="EMBL" id="CAG6398968.1"/>
    </source>
</evidence>
<organism evidence="1 2">
    <name type="scientific">Actinacidiphila cocklensis</name>
    <dbReference type="NCBI Taxonomy" id="887465"/>
    <lineage>
        <taxon>Bacteria</taxon>
        <taxon>Bacillati</taxon>
        <taxon>Actinomycetota</taxon>
        <taxon>Actinomycetes</taxon>
        <taxon>Kitasatosporales</taxon>
        <taxon>Streptomycetaceae</taxon>
        <taxon>Actinacidiphila</taxon>
    </lineage>
</organism>